<comment type="similarity">
    <text evidence="1 2">Belongs to the TonB-dependent receptor family.</text>
</comment>
<dbReference type="Gene3D" id="2.170.130.10">
    <property type="entry name" value="TonB-dependent receptor, plug domain"/>
    <property type="match status" value="1"/>
</dbReference>
<evidence type="ECO:0000256" key="3">
    <source>
        <dbReference type="SAM" id="SignalP"/>
    </source>
</evidence>
<dbReference type="NCBIfam" id="TIGR04057">
    <property type="entry name" value="SusC_RagA_signa"/>
    <property type="match status" value="1"/>
</dbReference>
<dbReference type="RefSeq" id="WP_117672144.1">
    <property type="nucleotide sequence ID" value="NZ_CABOGR010000011.1"/>
</dbReference>
<dbReference type="PROSITE" id="PS52016">
    <property type="entry name" value="TONB_DEPENDENT_REC_3"/>
    <property type="match status" value="1"/>
</dbReference>
<keyword evidence="2" id="KW-0798">TonB box</keyword>
<dbReference type="Pfam" id="PF13715">
    <property type="entry name" value="CarbopepD_reg_2"/>
    <property type="match status" value="1"/>
</dbReference>
<dbReference type="Gene3D" id="2.60.40.1120">
    <property type="entry name" value="Carboxypeptidase-like, regulatory domain"/>
    <property type="match status" value="1"/>
</dbReference>
<organism evidence="6 7">
    <name type="scientific">Phocaeicola plebeius</name>
    <dbReference type="NCBI Taxonomy" id="310297"/>
    <lineage>
        <taxon>Bacteria</taxon>
        <taxon>Pseudomonadati</taxon>
        <taxon>Bacteroidota</taxon>
        <taxon>Bacteroidia</taxon>
        <taxon>Bacteroidales</taxon>
        <taxon>Bacteroidaceae</taxon>
        <taxon>Phocaeicola</taxon>
    </lineage>
</organism>
<keyword evidence="1" id="KW-0813">Transport</keyword>
<evidence type="ECO:0000256" key="2">
    <source>
        <dbReference type="RuleBase" id="RU003357"/>
    </source>
</evidence>
<evidence type="ECO:0000313" key="7">
    <source>
        <dbReference type="Proteomes" id="UP000260862"/>
    </source>
</evidence>
<feature type="domain" description="TonB-dependent receptor plug" evidence="5">
    <location>
        <begin position="117"/>
        <end position="226"/>
    </location>
</feature>
<keyword evidence="1" id="KW-0812">Transmembrane</keyword>
<dbReference type="Pfam" id="PF00593">
    <property type="entry name" value="TonB_dep_Rec_b-barrel"/>
    <property type="match status" value="1"/>
</dbReference>
<name>A0A3E4N3V9_9BACT</name>
<evidence type="ECO:0000259" key="4">
    <source>
        <dbReference type="Pfam" id="PF00593"/>
    </source>
</evidence>
<dbReference type="InterPro" id="IPR000531">
    <property type="entry name" value="Beta-barrel_TonB"/>
</dbReference>
<feature type="chain" id="PRO_5017557056" evidence="3">
    <location>
        <begin position="22"/>
        <end position="1069"/>
    </location>
</feature>
<dbReference type="InterPro" id="IPR008969">
    <property type="entry name" value="CarboxyPept-like_regulatory"/>
</dbReference>
<gene>
    <name evidence="6" type="ORF">DXD04_07130</name>
</gene>
<dbReference type="Pfam" id="PF07715">
    <property type="entry name" value="Plug"/>
    <property type="match status" value="1"/>
</dbReference>
<comment type="caution">
    <text evidence="6">The sequence shown here is derived from an EMBL/GenBank/DDBJ whole genome shotgun (WGS) entry which is preliminary data.</text>
</comment>
<dbReference type="InterPro" id="IPR023997">
    <property type="entry name" value="TonB-dep_OMP_SusC/RagA_CS"/>
</dbReference>
<dbReference type="FunFam" id="2.170.130.10:FF:000024">
    <property type="entry name" value="Outer membrane protein"/>
    <property type="match status" value="1"/>
</dbReference>
<dbReference type="InterPro" id="IPR039426">
    <property type="entry name" value="TonB-dep_rcpt-like"/>
</dbReference>
<sequence>MKTQFISLLIALLAGLLPLQAQQVSISGIVTDKKLNEPIIGASVVVKGTSNGCITDLDGNFQLNNVASGSTLVVSYIGYQTQEIPVQKGKTSYQVTLSEDTQTLDEVVVVGFGTQKKVNLTGAVATVDTKALESRPVSQVGQALQGTVPGLNLSTADLGGQLGQSMKVNIRGTGTIGTGSKGEPLILIDGMEGNMNTLNPEDIESISVLKDAASSSIYGSRAAFGVILITTKKGKAGKMTINYNNSFRYSGPTNLPNQLDSYRFANFFNEAAVNQGDKIIFDEETIGRIQDYMAGKITTTTIPNGSNWHFHEKANDNVNWYKTHFTWAWSQEHNLSMSGGTEKLQYYVSGSYLNQNGNLRYGNDNMKRYNLSAKINTKINKYIDFNLSTKFIRYDLDNPIYLEEGGLLYHDIARMWPTMPFKDPNGHYMRNGKLAQLTDGGRSKTHNDDIYLQGQVILHPLKNWNIYAEAGMRVINQNKQVNLNKIYEYDINDNPVELAFSGSYAPGATFARMNYLNSNFYTTSFYTDYTLEKNDHYLKVMLGMNTEEYIVRSLSAQRSDVISGLIPEISASVGEDKINNDDNNPTQYRNWATAGFFGRINYSYKERYLFEANLRYDGSSRFLRDQRWNLFPSFSFGWNMAHESFFAPLTKVINTFKPRVSWGMLGNQNTDEFYPFYLTQNVVANGGSWLMGGVRPTISGVPGLVSSTLTWEKIYNTNIGFDFGLLNNRLTGSFEYFIRRTKGMVGPPAEIGAALGTTLPNTNNAELENKGWDLNISWRDRIGQVNYDLGFNLSDNRAKVKKYPNASKAIYQADGVTYAYYDGKTIGEIWGYETQGIAQSDQQMQEWQAANDQSKLGSQWGAGDIMYKDLNGDKVVDDGSKTVDDHGDLRVIGNSEPRFNFGLHLGADWKGFDVQMFFQGVLKRDLWLSGPLFWGADGGEWQSVGYEEHLDYWRPQNTTSIFGPNADAYYPKAYIGDKGDKNKLTQTGYLQNGAYMRMKNLQVGYTFPKAWTSKVNIEKVRVYFSAENLFTISGIADMFDPEAIAANGWSSGKTYPLSQTFSFGINVTL</sequence>
<dbReference type="SUPFAM" id="SSF56935">
    <property type="entry name" value="Porins"/>
    <property type="match status" value="1"/>
</dbReference>
<dbReference type="AlphaFoldDB" id="A0A3E4N3V9"/>
<feature type="signal peptide" evidence="3">
    <location>
        <begin position="1"/>
        <end position="21"/>
    </location>
</feature>
<feature type="domain" description="TonB-dependent receptor-like beta-barrel" evidence="4">
    <location>
        <begin position="478"/>
        <end position="1029"/>
    </location>
</feature>
<dbReference type="InterPro" id="IPR012910">
    <property type="entry name" value="Plug_dom"/>
</dbReference>
<comment type="subcellular location">
    <subcellularLocation>
        <location evidence="1">Cell outer membrane</location>
        <topology evidence="1">Multi-pass membrane protein</topology>
    </subcellularLocation>
</comment>
<evidence type="ECO:0000313" key="6">
    <source>
        <dbReference type="EMBL" id="RGK56280.1"/>
    </source>
</evidence>
<keyword evidence="6" id="KW-0675">Receptor</keyword>
<dbReference type="InterPro" id="IPR023996">
    <property type="entry name" value="TonB-dep_OMP_SusC/RagA"/>
</dbReference>
<keyword evidence="1" id="KW-1134">Transmembrane beta strand</keyword>
<keyword evidence="1" id="KW-0998">Cell outer membrane</keyword>
<dbReference type="EMBL" id="QSQT01000011">
    <property type="protein sequence ID" value="RGK56280.1"/>
    <property type="molecule type" value="Genomic_DNA"/>
</dbReference>
<dbReference type="Proteomes" id="UP000260862">
    <property type="component" value="Unassembled WGS sequence"/>
</dbReference>
<keyword evidence="7" id="KW-1185">Reference proteome</keyword>
<reference evidence="6 7" key="1">
    <citation type="submission" date="2018-08" db="EMBL/GenBank/DDBJ databases">
        <title>A genome reference for cultivated species of the human gut microbiota.</title>
        <authorList>
            <person name="Zou Y."/>
            <person name="Xue W."/>
            <person name="Luo G."/>
        </authorList>
    </citation>
    <scope>NUCLEOTIDE SEQUENCE [LARGE SCALE GENOMIC DNA]</scope>
    <source>
        <strain evidence="6 7">TF10-3AC</strain>
    </source>
</reference>
<keyword evidence="3" id="KW-0732">Signal</keyword>
<dbReference type="SUPFAM" id="SSF49464">
    <property type="entry name" value="Carboxypeptidase regulatory domain-like"/>
    <property type="match status" value="1"/>
</dbReference>
<proteinExistence type="inferred from homology"/>
<dbReference type="NCBIfam" id="TIGR04056">
    <property type="entry name" value="OMP_RagA_SusC"/>
    <property type="match status" value="1"/>
</dbReference>
<dbReference type="GO" id="GO:0009279">
    <property type="term" value="C:cell outer membrane"/>
    <property type="evidence" value="ECO:0007669"/>
    <property type="project" value="UniProtKB-SubCell"/>
</dbReference>
<accession>A0A3E4N3V9</accession>
<evidence type="ECO:0000259" key="5">
    <source>
        <dbReference type="Pfam" id="PF07715"/>
    </source>
</evidence>
<dbReference type="FunFam" id="2.60.40.1120:FF:000003">
    <property type="entry name" value="Outer membrane protein Omp121"/>
    <property type="match status" value="1"/>
</dbReference>
<keyword evidence="1 2" id="KW-0472">Membrane</keyword>
<dbReference type="InterPro" id="IPR037066">
    <property type="entry name" value="Plug_dom_sf"/>
</dbReference>
<evidence type="ECO:0000256" key="1">
    <source>
        <dbReference type="PROSITE-ProRule" id="PRU01360"/>
    </source>
</evidence>
<protein>
    <submittedName>
        <fullName evidence="6">TonB-dependent receptor</fullName>
    </submittedName>
</protein>